<dbReference type="EMBL" id="MT141243">
    <property type="protein sequence ID" value="QJA56880.1"/>
    <property type="molecule type" value="Genomic_DNA"/>
</dbReference>
<evidence type="ECO:0000313" key="2">
    <source>
        <dbReference type="EMBL" id="QJA77022.1"/>
    </source>
</evidence>
<gene>
    <name evidence="2" type="ORF">MM415A01375_0003</name>
    <name evidence="1" type="ORF">MM415B01778_0013</name>
</gene>
<evidence type="ECO:0000313" key="1">
    <source>
        <dbReference type="EMBL" id="QJA56880.1"/>
    </source>
</evidence>
<dbReference type="AlphaFoldDB" id="A0A6M3IH77"/>
<sequence length="118" mass="12626">MSSIKYPHERKSTKQIIFTLISDGSGDASQESKLIQGVIQRVIITPGAGVSANFTVAIFDEKGMDTLQSDANAGIICSSATEMVELRPQTHVTDALTCTIAGLGDTKTCEVAVYWTED</sequence>
<organism evidence="1">
    <name type="scientific">viral metagenome</name>
    <dbReference type="NCBI Taxonomy" id="1070528"/>
    <lineage>
        <taxon>unclassified sequences</taxon>
        <taxon>metagenomes</taxon>
        <taxon>organismal metagenomes</taxon>
    </lineage>
</organism>
<name>A0A6M3IH77_9ZZZZ</name>
<protein>
    <submittedName>
        <fullName evidence="1">Uncharacterized protein</fullName>
    </submittedName>
</protein>
<accession>A0A6M3IH77</accession>
<reference evidence="1" key="1">
    <citation type="submission" date="2020-03" db="EMBL/GenBank/DDBJ databases">
        <title>The deep terrestrial virosphere.</title>
        <authorList>
            <person name="Holmfeldt K."/>
            <person name="Nilsson E."/>
            <person name="Simone D."/>
            <person name="Lopez-Fernandez M."/>
            <person name="Wu X."/>
            <person name="de Brujin I."/>
            <person name="Lundin D."/>
            <person name="Andersson A."/>
            <person name="Bertilsson S."/>
            <person name="Dopson M."/>
        </authorList>
    </citation>
    <scope>NUCLEOTIDE SEQUENCE</scope>
    <source>
        <strain evidence="2">MM415A01375</strain>
        <strain evidence="1">MM415B01778</strain>
    </source>
</reference>
<dbReference type="EMBL" id="MT142259">
    <property type="protein sequence ID" value="QJA77022.1"/>
    <property type="molecule type" value="Genomic_DNA"/>
</dbReference>
<proteinExistence type="predicted"/>